<reference evidence="1 2" key="1">
    <citation type="journal article" date="2015" name="Int. J. Syst. Evol. Microbiol.">
        <title>Amycolatopsis rhabdoformis sp. nov., an actinomycete isolated from a tropical forest soil.</title>
        <authorList>
            <person name="Souza W.R."/>
            <person name="Silva R.E."/>
            <person name="Goodfellow M."/>
            <person name="Busarakam K."/>
            <person name="Figueiro F.S."/>
            <person name="Ferreira D."/>
            <person name="Rodrigues-Filho E."/>
            <person name="Moraes L.A.B."/>
            <person name="Zucchi T.D."/>
        </authorList>
    </citation>
    <scope>NUCLEOTIDE SEQUENCE [LARGE SCALE GENOMIC DNA]</scope>
    <source>
        <strain evidence="1 2">NCIMB 14900</strain>
    </source>
</reference>
<keyword evidence="2" id="KW-1185">Reference proteome</keyword>
<sequence length="270" mass="29952">MTTQDLASVTVPLQYADPARPSGIFYAGQHAASTASFRSVDTAITNARPISAEFSLDLHGFALVKHRTSVQDFTDAEEVDQVYKAELEDLVKAATGAVKVVVFHTMARFEDGEVRGERPPARAAHADYDGASFEVWIRRTMGAEADEWLAGRWSEINVWRGIRPVERVPLAVADARTTGLDEYLPVPIHERPGQPTPFIGLNLMHHPKQRWYYFADMQPDEALLFRLWDTDPSVPFPVAHSAIDDPTSRPDAAPRASVEARTVAFFGPNP</sequence>
<name>A0ABZ1IEH8_9PSEU</name>
<evidence type="ECO:0000313" key="2">
    <source>
        <dbReference type="Proteomes" id="UP001330812"/>
    </source>
</evidence>
<gene>
    <name evidence="1" type="ORF">VSH64_09445</name>
</gene>
<evidence type="ECO:0000313" key="1">
    <source>
        <dbReference type="EMBL" id="WSE32327.1"/>
    </source>
</evidence>
<organism evidence="1 2">
    <name type="scientific">Amycolatopsis rhabdoformis</name>
    <dbReference type="NCBI Taxonomy" id="1448059"/>
    <lineage>
        <taxon>Bacteria</taxon>
        <taxon>Bacillati</taxon>
        <taxon>Actinomycetota</taxon>
        <taxon>Actinomycetes</taxon>
        <taxon>Pseudonocardiales</taxon>
        <taxon>Pseudonocardiaceae</taxon>
        <taxon>Amycolatopsis</taxon>
    </lineage>
</organism>
<dbReference type="PANTHER" id="PTHR34598:SF3">
    <property type="entry name" value="OXIDOREDUCTASE AN1597"/>
    <property type="match status" value="1"/>
</dbReference>
<dbReference type="InterPro" id="IPR044053">
    <property type="entry name" value="AsaB-like"/>
</dbReference>
<proteinExistence type="predicted"/>
<dbReference type="EMBL" id="CP142149">
    <property type="protein sequence ID" value="WSE32327.1"/>
    <property type="molecule type" value="Genomic_DNA"/>
</dbReference>
<dbReference type="NCBIfam" id="NF041278">
    <property type="entry name" value="CmcJ_NvfI_EfuI"/>
    <property type="match status" value="1"/>
</dbReference>
<protein>
    <submittedName>
        <fullName evidence="1">CmcJ/NvfI family oxidoreductase</fullName>
    </submittedName>
</protein>
<dbReference type="PANTHER" id="PTHR34598">
    <property type="entry name" value="BLL6449 PROTEIN"/>
    <property type="match status" value="1"/>
</dbReference>
<dbReference type="Proteomes" id="UP001330812">
    <property type="component" value="Chromosome"/>
</dbReference>
<dbReference type="RefSeq" id="WP_326835135.1">
    <property type="nucleotide sequence ID" value="NZ_CP142149.1"/>
</dbReference>
<accession>A0ABZ1IEH8</accession>